<dbReference type="AlphaFoldDB" id="A0A4D7BA66"/>
<dbReference type="PANTHER" id="PTHR42928:SF5">
    <property type="entry name" value="BLR1237 PROTEIN"/>
    <property type="match status" value="1"/>
</dbReference>
<protein>
    <submittedName>
        <fullName evidence="3">Twin-arginine translocation pathway signal</fullName>
    </submittedName>
</protein>
<gene>
    <name evidence="3" type="ORF">E8M01_20520</name>
</gene>
<reference evidence="3 4" key="1">
    <citation type="submission" date="2019-04" db="EMBL/GenBank/DDBJ databases">
        <title>Phreatobacter aquaticus sp. nov.</title>
        <authorList>
            <person name="Choi A."/>
        </authorList>
    </citation>
    <scope>NUCLEOTIDE SEQUENCE [LARGE SCALE GENOMIC DNA]</scope>
    <source>
        <strain evidence="3 4">KCTC 52518</strain>
    </source>
</reference>
<dbReference type="RefSeq" id="WP_136961839.1">
    <property type="nucleotide sequence ID" value="NZ_CP039690.1"/>
</dbReference>
<evidence type="ECO:0000256" key="1">
    <source>
        <dbReference type="ARBA" id="ARBA00006987"/>
    </source>
</evidence>
<dbReference type="OrthoDB" id="9780943at2"/>
<evidence type="ECO:0000313" key="3">
    <source>
        <dbReference type="EMBL" id="QCI66396.1"/>
    </source>
</evidence>
<dbReference type="InterPro" id="IPR006311">
    <property type="entry name" value="TAT_signal"/>
</dbReference>
<dbReference type="KEGG" id="pstg:E8M01_20520"/>
<feature type="chain" id="PRO_5020252648" evidence="2">
    <location>
        <begin position="30"/>
        <end position="324"/>
    </location>
</feature>
<proteinExistence type="inferred from homology"/>
<organism evidence="3 4">
    <name type="scientific">Phreatobacter stygius</name>
    <dbReference type="NCBI Taxonomy" id="1940610"/>
    <lineage>
        <taxon>Bacteria</taxon>
        <taxon>Pseudomonadati</taxon>
        <taxon>Pseudomonadota</taxon>
        <taxon>Alphaproteobacteria</taxon>
        <taxon>Hyphomicrobiales</taxon>
        <taxon>Phreatobacteraceae</taxon>
        <taxon>Phreatobacter</taxon>
    </lineage>
</organism>
<dbReference type="PROSITE" id="PS51318">
    <property type="entry name" value="TAT"/>
    <property type="match status" value="1"/>
</dbReference>
<evidence type="ECO:0000256" key="2">
    <source>
        <dbReference type="SAM" id="SignalP"/>
    </source>
</evidence>
<dbReference type="InterPro" id="IPR005064">
    <property type="entry name" value="BUG"/>
</dbReference>
<name>A0A4D7BA66_9HYPH</name>
<dbReference type="PANTHER" id="PTHR42928">
    <property type="entry name" value="TRICARBOXYLATE-BINDING PROTEIN"/>
    <property type="match status" value="1"/>
</dbReference>
<dbReference type="Gene3D" id="3.40.190.10">
    <property type="entry name" value="Periplasmic binding protein-like II"/>
    <property type="match status" value="1"/>
</dbReference>
<dbReference type="InterPro" id="IPR042100">
    <property type="entry name" value="Bug_dom1"/>
</dbReference>
<dbReference type="SUPFAM" id="SSF53850">
    <property type="entry name" value="Periplasmic binding protein-like II"/>
    <property type="match status" value="1"/>
</dbReference>
<dbReference type="Pfam" id="PF03401">
    <property type="entry name" value="TctC"/>
    <property type="match status" value="1"/>
</dbReference>
<keyword evidence="2" id="KW-0732">Signal</keyword>
<comment type="similarity">
    <text evidence="1">Belongs to the UPF0065 (bug) family.</text>
</comment>
<keyword evidence="4" id="KW-1185">Reference proteome</keyword>
<evidence type="ECO:0000313" key="4">
    <source>
        <dbReference type="Proteomes" id="UP000298781"/>
    </source>
</evidence>
<dbReference type="EMBL" id="CP039690">
    <property type="protein sequence ID" value="QCI66396.1"/>
    <property type="molecule type" value="Genomic_DNA"/>
</dbReference>
<dbReference type="Proteomes" id="UP000298781">
    <property type="component" value="Chromosome"/>
</dbReference>
<feature type="signal peptide" evidence="2">
    <location>
        <begin position="1"/>
        <end position="29"/>
    </location>
</feature>
<dbReference type="PIRSF" id="PIRSF017082">
    <property type="entry name" value="YflP"/>
    <property type="match status" value="1"/>
</dbReference>
<dbReference type="Gene3D" id="3.40.190.150">
    <property type="entry name" value="Bordetella uptake gene, domain 1"/>
    <property type="match status" value="1"/>
</dbReference>
<accession>A0A4D7BA66</accession>
<sequence>MTEHDRPTRRAALAAAAGAAALAAGPVGAQSPIRIISGFAAGGSQDVLARILAEEFQQALGVGVVVENRTGAAGTIAGEVVKAAAPDGTTILVANIVTMSLAPFSFPGLKYDPVKDFVALAKTTEFPIALATGAMTAKTSFADLVTWLRANPERSNIGVPAAGSLPHLFAIRLAETTGLKLTVVPYRGGAPIAQDLMGGQLAMGFGAAADFSELHQAKRITIVAASGTARHPSLADVPTFAESGVSGLESNGWNGLFLPAGTSPALVERYAGIVAAALAKPAVRDRLVRLGFLVTPSTPQAMARQMAEEMRVWGPTMTDLMKPR</sequence>